<dbReference type="AlphaFoldDB" id="A0A392TCG1"/>
<protein>
    <submittedName>
        <fullName evidence="2">Uncharacterized protein</fullName>
    </submittedName>
</protein>
<evidence type="ECO:0000313" key="2">
    <source>
        <dbReference type="EMBL" id="MCI58264.1"/>
    </source>
</evidence>
<accession>A0A392TCG1</accession>
<name>A0A392TCG1_9FABA</name>
<sequence>PRKGSPPRRNRHRSPNDEERHCGPLSRRIMDLPLPIGLEKPPTMDIYDGSADPVDHIENIEAVLEYRNAR</sequence>
<dbReference type="Proteomes" id="UP000265520">
    <property type="component" value="Unassembled WGS sequence"/>
</dbReference>
<keyword evidence="3" id="KW-1185">Reference proteome</keyword>
<dbReference type="EMBL" id="LXQA010543469">
    <property type="protein sequence ID" value="MCI58264.1"/>
    <property type="molecule type" value="Genomic_DNA"/>
</dbReference>
<feature type="non-terminal residue" evidence="2">
    <location>
        <position position="1"/>
    </location>
</feature>
<proteinExistence type="predicted"/>
<evidence type="ECO:0000256" key="1">
    <source>
        <dbReference type="SAM" id="MobiDB-lite"/>
    </source>
</evidence>
<feature type="region of interest" description="Disordered" evidence="1">
    <location>
        <begin position="1"/>
        <end position="23"/>
    </location>
</feature>
<reference evidence="2 3" key="1">
    <citation type="journal article" date="2018" name="Front. Plant Sci.">
        <title>Red Clover (Trifolium pratense) and Zigzag Clover (T. medium) - A Picture of Genomic Similarities and Differences.</title>
        <authorList>
            <person name="Dluhosova J."/>
            <person name="Istvanek J."/>
            <person name="Nedelnik J."/>
            <person name="Repkova J."/>
        </authorList>
    </citation>
    <scope>NUCLEOTIDE SEQUENCE [LARGE SCALE GENOMIC DNA]</scope>
    <source>
        <strain evidence="3">cv. 10/8</strain>
        <tissue evidence="2">Leaf</tissue>
    </source>
</reference>
<comment type="caution">
    <text evidence="2">The sequence shown here is derived from an EMBL/GenBank/DDBJ whole genome shotgun (WGS) entry which is preliminary data.</text>
</comment>
<organism evidence="2 3">
    <name type="scientific">Trifolium medium</name>
    <dbReference type="NCBI Taxonomy" id="97028"/>
    <lineage>
        <taxon>Eukaryota</taxon>
        <taxon>Viridiplantae</taxon>
        <taxon>Streptophyta</taxon>
        <taxon>Embryophyta</taxon>
        <taxon>Tracheophyta</taxon>
        <taxon>Spermatophyta</taxon>
        <taxon>Magnoliopsida</taxon>
        <taxon>eudicotyledons</taxon>
        <taxon>Gunneridae</taxon>
        <taxon>Pentapetalae</taxon>
        <taxon>rosids</taxon>
        <taxon>fabids</taxon>
        <taxon>Fabales</taxon>
        <taxon>Fabaceae</taxon>
        <taxon>Papilionoideae</taxon>
        <taxon>50 kb inversion clade</taxon>
        <taxon>NPAAA clade</taxon>
        <taxon>Hologalegina</taxon>
        <taxon>IRL clade</taxon>
        <taxon>Trifolieae</taxon>
        <taxon>Trifolium</taxon>
    </lineage>
</organism>
<feature type="compositionally biased region" description="Basic residues" evidence="1">
    <location>
        <begin position="1"/>
        <end position="13"/>
    </location>
</feature>
<evidence type="ECO:0000313" key="3">
    <source>
        <dbReference type="Proteomes" id="UP000265520"/>
    </source>
</evidence>